<gene>
    <name evidence="2" type="ORF">CDAR_312721</name>
</gene>
<reference evidence="2 3" key="1">
    <citation type="submission" date="2021-06" db="EMBL/GenBank/DDBJ databases">
        <title>Caerostris darwini draft genome.</title>
        <authorList>
            <person name="Kono N."/>
            <person name="Arakawa K."/>
        </authorList>
    </citation>
    <scope>NUCLEOTIDE SEQUENCE [LARGE SCALE GENOMIC DNA]</scope>
</reference>
<evidence type="ECO:0000313" key="3">
    <source>
        <dbReference type="Proteomes" id="UP001054837"/>
    </source>
</evidence>
<dbReference type="AlphaFoldDB" id="A0AAV4MDQ8"/>
<protein>
    <submittedName>
        <fullName evidence="2">Uncharacterized protein</fullName>
    </submittedName>
</protein>
<feature type="region of interest" description="Disordered" evidence="1">
    <location>
        <begin position="49"/>
        <end position="87"/>
    </location>
</feature>
<proteinExistence type="predicted"/>
<comment type="caution">
    <text evidence="2">The sequence shown here is derived from an EMBL/GenBank/DDBJ whole genome shotgun (WGS) entry which is preliminary data.</text>
</comment>
<dbReference type="Proteomes" id="UP001054837">
    <property type="component" value="Unassembled WGS sequence"/>
</dbReference>
<keyword evidence="3" id="KW-1185">Reference proteome</keyword>
<accession>A0AAV4MDQ8</accession>
<dbReference type="EMBL" id="BPLQ01000337">
    <property type="protein sequence ID" value="GIX70144.1"/>
    <property type="molecule type" value="Genomic_DNA"/>
</dbReference>
<evidence type="ECO:0000256" key="1">
    <source>
        <dbReference type="SAM" id="MobiDB-lite"/>
    </source>
</evidence>
<name>A0AAV4MDQ8_9ARAC</name>
<organism evidence="2 3">
    <name type="scientific">Caerostris darwini</name>
    <dbReference type="NCBI Taxonomy" id="1538125"/>
    <lineage>
        <taxon>Eukaryota</taxon>
        <taxon>Metazoa</taxon>
        <taxon>Ecdysozoa</taxon>
        <taxon>Arthropoda</taxon>
        <taxon>Chelicerata</taxon>
        <taxon>Arachnida</taxon>
        <taxon>Araneae</taxon>
        <taxon>Araneomorphae</taxon>
        <taxon>Entelegynae</taxon>
        <taxon>Araneoidea</taxon>
        <taxon>Araneidae</taxon>
        <taxon>Caerostris</taxon>
    </lineage>
</organism>
<sequence length="118" mass="12796">MLSRRVLQMSIGFNPLGRGVVPTLWQCSADGTGRFGLRIRHYRNAASSNEGEVGRNAVVSDTPTPEKASLSRKQLSQKHRKTQDQKIISDESEGGCVCDVTVSNSATTSLRFATGTDL</sequence>
<evidence type="ECO:0000313" key="2">
    <source>
        <dbReference type="EMBL" id="GIX70144.1"/>
    </source>
</evidence>